<comment type="caution">
    <text evidence="6">The sequence shown here is derived from an EMBL/GenBank/DDBJ whole genome shotgun (WGS) entry which is preliminary data.</text>
</comment>
<keyword evidence="2 5" id="KW-0812">Transmembrane</keyword>
<dbReference type="AlphaFoldDB" id="A0A839SYK8"/>
<evidence type="ECO:0000256" key="4">
    <source>
        <dbReference type="ARBA" id="ARBA00023136"/>
    </source>
</evidence>
<keyword evidence="4 5" id="KW-0472">Membrane</keyword>
<keyword evidence="3 5" id="KW-1133">Transmembrane helix</keyword>
<dbReference type="Pfam" id="PF07043">
    <property type="entry name" value="DUF1328"/>
    <property type="match status" value="1"/>
</dbReference>
<reference evidence="6 7" key="1">
    <citation type="submission" date="2020-08" db="EMBL/GenBank/DDBJ databases">
        <title>Genomic Encyclopedia of Type Strains, Phase III (KMG-III): the genomes of soil and plant-associated and newly described type strains.</title>
        <authorList>
            <person name="Whitman W."/>
        </authorList>
    </citation>
    <scope>NUCLEOTIDE SEQUENCE [LARGE SCALE GENOMIC DNA]</scope>
    <source>
        <strain evidence="6 7">CECT 8803</strain>
    </source>
</reference>
<dbReference type="GO" id="GO:0005886">
    <property type="term" value="C:plasma membrane"/>
    <property type="evidence" value="ECO:0007669"/>
    <property type="project" value="UniProtKB-SubCell"/>
</dbReference>
<protein>
    <recommendedName>
        <fullName evidence="5">UPF0391 membrane protein FHR98_002418</fullName>
    </recommendedName>
</protein>
<accession>A0A839SYK8</accession>
<sequence>MLRWAAIFLLLAIVSAALGFGGIAAVAVDLARVLFFIFIVLFAMMMAFHLMRDRGPLP</sequence>
<keyword evidence="1 5" id="KW-1003">Cell membrane</keyword>
<dbReference type="InterPro" id="IPR009760">
    <property type="entry name" value="DUF1328"/>
</dbReference>
<comment type="subcellular location">
    <subcellularLocation>
        <location evidence="5">Cell membrane</location>
        <topology evidence="5">Single-pass membrane protein</topology>
    </subcellularLocation>
</comment>
<dbReference type="Proteomes" id="UP000581135">
    <property type="component" value="Unassembled WGS sequence"/>
</dbReference>
<evidence type="ECO:0000313" key="6">
    <source>
        <dbReference type="EMBL" id="MBB3066115.1"/>
    </source>
</evidence>
<evidence type="ECO:0000256" key="3">
    <source>
        <dbReference type="ARBA" id="ARBA00022989"/>
    </source>
</evidence>
<dbReference type="RefSeq" id="WP_183416927.1">
    <property type="nucleotide sequence ID" value="NZ_JACHXA010000006.1"/>
</dbReference>
<keyword evidence="7" id="KW-1185">Reference proteome</keyword>
<gene>
    <name evidence="6" type="ORF">FHR98_002418</name>
</gene>
<evidence type="ECO:0000256" key="5">
    <source>
        <dbReference type="HAMAP-Rule" id="MF_01361"/>
    </source>
</evidence>
<dbReference type="HAMAP" id="MF_01361">
    <property type="entry name" value="UPF0391"/>
    <property type="match status" value="1"/>
</dbReference>
<evidence type="ECO:0000256" key="1">
    <source>
        <dbReference type="ARBA" id="ARBA00022475"/>
    </source>
</evidence>
<feature type="transmembrane region" description="Helical" evidence="5">
    <location>
        <begin position="31"/>
        <end position="51"/>
    </location>
</feature>
<dbReference type="EMBL" id="JACHXA010000006">
    <property type="protein sequence ID" value="MBB3066115.1"/>
    <property type="molecule type" value="Genomic_DNA"/>
</dbReference>
<evidence type="ECO:0000256" key="2">
    <source>
        <dbReference type="ARBA" id="ARBA00022692"/>
    </source>
</evidence>
<organism evidence="6 7">
    <name type="scientific">Limibacillus halophilus</name>
    <dbReference type="NCBI Taxonomy" id="1579333"/>
    <lineage>
        <taxon>Bacteria</taxon>
        <taxon>Pseudomonadati</taxon>
        <taxon>Pseudomonadota</taxon>
        <taxon>Alphaproteobacteria</taxon>
        <taxon>Rhodospirillales</taxon>
        <taxon>Rhodovibrionaceae</taxon>
        <taxon>Limibacillus</taxon>
    </lineage>
</organism>
<name>A0A839SYK8_9PROT</name>
<dbReference type="PIRSF" id="PIRSF036466">
    <property type="entry name" value="UCP036466"/>
    <property type="match status" value="1"/>
</dbReference>
<evidence type="ECO:0000313" key="7">
    <source>
        <dbReference type="Proteomes" id="UP000581135"/>
    </source>
</evidence>
<comment type="similarity">
    <text evidence="5">Belongs to the UPF0391 family.</text>
</comment>
<proteinExistence type="inferred from homology"/>